<protein>
    <submittedName>
        <fullName evidence="1">Uncharacterized protein</fullName>
    </submittedName>
</protein>
<dbReference type="Proteomes" id="UP000289703">
    <property type="component" value="Unassembled WGS sequence"/>
</dbReference>
<proteinExistence type="predicted"/>
<dbReference type="RefSeq" id="WP_129254886.1">
    <property type="nucleotide sequence ID" value="NZ_SAXA01000010.1"/>
</dbReference>
<comment type="caution">
    <text evidence="1">The sequence shown here is derived from an EMBL/GenBank/DDBJ whole genome shotgun (WGS) entry which is preliminary data.</text>
</comment>
<dbReference type="EMBL" id="SAXA01000010">
    <property type="protein sequence ID" value="RXQ92230.1"/>
    <property type="molecule type" value="Genomic_DNA"/>
</dbReference>
<dbReference type="OrthoDB" id="680635at2"/>
<accession>A0A4Q1JL47</accession>
<evidence type="ECO:0000313" key="1">
    <source>
        <dbReference type="EMBL" id="RXQ92230.1"/>
    </source>
</evidence>
<evidence type="ECO:0000313" key="2">
    <source>
        <dbReference type="Proteomes" id="UP000289703"/>
    </source>
</evidence>
<reference evidence="1 2" key="1">
    <citation type="submission" date="2019-01" db="EMBL/GenBank/DDBJ databases">
        <title>Ancylomarina salipaludis sp. nov., isolated from a salt marsh.</title>
        <authorList>
            <person name="Yoon J.-H."/>
        </authorList>
    </citation>
    <scope>NUCLEOTIDE SEQUENCE [LARGE SCALE GENOMIC DNA]</scope>
    <source>
        <strain evidence="1 2">SHSM-M15</strain>
    </source>
</reference>
<sequence>MKSKIISLFLFFCMLAPIAVTFTWLHFQKKQVRKEVKWKMIAGLDKEEFVLLKFSKAESLSQLRWEHSNEFEYNNQMYDIVERAVKGDTIYYWCWWDHEETRLNKKLNELVAFALGNNTESKDAQKRLVNFLKSLFHPETSVWESIVYQFEQKRTPYILNYSSVSFPPLVSPPEIC</sequence>
<name>A0A4Q1JL47_9BACT</name>
<keyword evidence="2" id="KW-1185">Reference proteome</keyword>
<dbReference type="AlphaFoldDB" id="A0A4Q1JL47"/>
<gene>
    <name evidence="1" type="ORF">EO244_11820</name>
</gene>
<organism evidence="1 2">
    <name type="scientific">Ancylomarina salipaludis</name>
    <dbReference type="NCBI Taxonomy" id="2501299"/>
    <lineage>
        <taxon>Bacteria</taxon>
        <taxon>Pseudomonadati</taxon>
        <taxon>Bacteroidota</taxon>
        <taxon>Bacteroidia</taxon>
        <taxon>Marinilabiliales</taxon>
        <taxon>Marinifilaceae</taxon>
        <taxon>Ancylomarina</taxon>
    </lineage>
</organism>